<dbReference type="OrthoDB" id="46844at2759"/>
<organism evidence="2 3">
    <name type="scientific">Fragilariopsis cylindrus CCMP1102</name>
    <dbReference type="NCBI Taxonomy" id="635003"/>
    <lineage>
        <taxon>Eukaryota</taxon>
        <taxon>Sar</taxon>
        <taxon>Stramenopiles</taxon>
        <taxon>Ochrophyta</taxon>
        <taxon>Bacillariophyta</taxon>
        <taxon>Bacillariophyceae</taxon>
        <taxon>Bacillariophycidae</taxon>
        <taxon>Bacillariales</taxon>
        <taxon>Bacillariaceae</taxon>
        <taxon>Fragilariopsis</taxon>
    </lineage>
</organism>
<dbReference type="EMBL" id="KV784373">
    <property type="protein sequence ID" value="OEU10029.1"/>
    <property type="molecule type" value="Genomic_DNA"/>
</dbReference>
<dbReference type="InParanoid" id="A0A1E7EW11"/>
<keyword evidence="3" id="KW-1185">Reference proteome</keyword>
<proteinExistence type="predicted"/>
<evidence type="ECO:0000256" key="1">
    <source>
        <dbReference type="SAM" id="MobiDB-lite"/>
    </source>
</evidence>
<reference evidence="2 3" key="1">
    <citation type="submission" date="2016-09" db="EMBL/GenBank/DDBJ databases">
        <title>Extensive genetic diversity and differential bi-allelic expression allows diatom success in the polar Southern Ocean.</title>
        <authorList>
            <consortium name="DOE Joint Genome Institute"/>
            <person name="Mock T."/>
            <person name="Otillar R.P."/>
            <person name="Strauss J."/>
            <person name="Dupont C."/>
            <person name="Frickenhaus S."/>
            <person name="Maumus F."/>
            <person name="Mcmullan M."/>
            <person name="Sanges R."/>
            <person name="Schmutz J."/>
            <person name="Toseland A."/>
            <person name="Valas R."/>
            <person name="Veluchamy A."/>
            <person name="Ward B.J."/>
            <person name="Allen A."/>
            <person name="Barry K."/>
            <person name="Falciatore A."/>
            <person name="Ferrante M."/>
            <person name="Fortunato A.E."/>
            <person name="Gloeckner G."/>
            <person name="Gruber A."/>
            <person name="Hipkin R."/>
            <person name="Janech M."/>
            <person name="Kroth P."/>
            <person name="Leese F."/>
            <person name="Lindquist E."/>
            <person name="Lyon B.R."/>
            <person name="Martin J."/>
            <person name="Mayer C."/>
            <person name="Parker M."/>
            <person name="Quesneville H."/>
            <person name="Raymond J."/>
            <person name="Uhlig C."/>
            <person name="Valentin K.U."/>
            <person name="Worden A.Z."/>
            <person name="Armbrust E.V."/>
            <person name="Bowler C."/>
            <person name="Green B."/>
            <person name="Moulton V."/>
            <person name="Van Oosterhout C."/>
            <person name="Grigoriev I."/>
        </authorList>
    </citation>
    <scope>NUCLEOTIDE SEQUENCE [LARGE SCALE GENOMIC DNA]</scope>
    <source>
        <strain evidence="2 3">CCMP1102</strain>
    </source>
</reference>
<dbReference type="KEGG" id="fcy:FRACYDRAFT_211848"/>
<dbReference type="Proteomes" id="UP000095751">
    <property type="component" value="Unassembled WGS sequence"/>
</dbReference>
<dbReference type="AlphaFoldDB" id="A0A1E7EW11"/>
<feature type="region of interest" description="Disordered" evidence="1">
    <location>
        <begin position="484"/>
        <end position="509"/>
    </location>
</feature>
<feature type="compositionally biased region" description="Basic and acidic residues" evidence="1">
    <location>
        <begin position="496"/>
        <end position="509"/>
    </location>
</feature>
<gene>
    <name evidence="2" type="ORF">FRACYDRAFT_211848</name>
</gene>
<name>A0A1E7EW11_9STRA</name>
<sequence>MNLFKHEPQNRSEEKRIEMVEQPIMALIFSRFTVDFQRVFKDGEKKSRRNLSDASSPQRSQISIIVHNVQIKDLTPNTHYPMVFDCTSDISVFDLCIRIRGPLSADLMKIDLFDLNLAHANGNSEKMTLTTNEDYLWRILDLVNRILTASGEVSGFTLKYENDELDGYVIKIEDSSKSRPKAYEKNQYTTPTADTLYDIALARVSPFTVVVSFRRSPEQSRYKKTNTNDAPGAAVTNYFTRNLKFTIDKAELNFTRYEDRTLTGPSDVLIETLSLVYVSRMKFKVVSLLSAASLQDWRYLAARDDGDDEYVEGDILRATGNLAGKSAGLLFTTVGRGVGGGAKIASSFVGEGIENGASKIGARRFGTGVNSVVSGVGYGVSDTFSGVGNGASKFFQGAGQGVGHVFGGVSGGALQIGKGIGKGITTGDGKAVVDGISKGASSFGGGIAQGAESAVVGTADGILSAGRGIFSGFKSVGQGIGGAITGKTPSKFQRKSKTDEDKRKSNNNR</sequence>
<accession>A0A1E7EW11</accession>
<evidence type="ECO:0000313" key="3">
    <source>
        <dbReference type="Proteomes" id="UP000095751"/>
    </source>
</evidence>
<protein>
    <submittedName>
        <fullName evidence="2">Uncharacterized protein</fullName>
    </submittedName>
</protein>
<evidence type="ECO:0000313" key="2">
    <source>
        <dbReference type="EMBL" id="OEU10029.1"/>
    </source>
</evidence>